<feature type="compositionally biased region" description="Low complexity" evidence="1">
    <location>
        <begin position="104"/>
        <end position="115"/>
    </location>
</feature>
<sequence length="197" mass="19543">MGPGLGGGAGARTQGKARSRGSACALTPASPSLSPRLARSFSPLCEALGAARTLLPCHGRRKAQGEGGTRGRGQEEAGPGLAREQPRLCRAGSARHFPPPSAPGPAAFALRSAAPAGPPAPAPLSPPLEDLAPCQGDPWGPQRGEPELCFLPCPGEAGPSTAAAPTSPRGWIPTPPCGPGPGFAGGEGLQHPSPTLS</sequence>
<evidence type="ECO:0000256" key="1">
    <source>
        <dbReference type="SAM" id="MobiDB-lite"/>
    </source>
</evidence>
<dbReference type="EMBL" id="QXTE01000131">
    <property type="protein sequence ID" value="TFK04593.1"/>
    <property type="molecule type" value="Genomic_DNA"/>
</dbReference>
<gene>
    <name evidence="2" type="ORF">DR999_PMT12806</name>
</gene>
<feature type="compositionally biased region" description="Low complexity" evidence="1">
    <location>
        <begin position="154"/>
        <end position="172"/>
    </location>
</feature>
<organism evidence="2 3">
    <name type="scientific">Platysternon megacephalum</name>
    <name type="common">big-headed turtle</name>
    <dbReference type="NCBI Taxonomy" id="55544"/>
    <lineage>
        <taxon>Eukaryota</taxon>
        <taxon>Metazoa</taxon>
        <taxon>Chordata</taxon>
        <taxon>Craniata</taxon>
        <taxon>Vertebrata</taxon>
        <taxon>Euteleostomi</taxon>
        <taxon>Archelosauria</taxon>
        <taxon>Testudinata</taxon>
        <taxon>Testudines</taxon>
        <taxon>Cryptodira</taxon>
        <taxon>Durocryptodira</taxon>
        <taxon>Testudinoidea</taxon>
        <taxon>Platysternidae</taxon>
        <taxon>Platysternon</taxon>
    </lineage>
</organism>
<reference evidence="2 3" key="1">
    <citation type="submission" date="2019-04" db="EMBL/GenBank/DDBJ databases">
        <title>Draft genome of the big-headed turtle Platysternon megacephalum.</title>
        <authorList>
            <person name="Gong S."/>
        </authorList>
    </citation>
    <scope>NUCLEOTIDE SEQUENCE [LARGE SCALE GENOMIC DNA]</scope>
    <source>
        <strain evidence="2">DO16091913</strain>
        <tissue evidence="2">Muscle</tissue>
    </source>
</reference>
<name>A0A4D9EB20_9SAUR</name>
<evidence type="ECO:0000313" key="2">
    <source>
        <dbReference type="EMBL" id="TFK04593.1"/>
    </source>
</evidence>
<feature type="region of interest" description="Disordered" evidence="1">
    <location>
        <begin position="56"/>
        <end position="197"/>
    </location>
</feature>
<accession>A0A4D9EB20</accession>
<dbReference type="AlphaFoldDB" id="A0A4D9EB20"/>
<proteinExistence type="predicted"/>
<feature type="compositionally biased region" description="Gly residues" evidence="1">
    <location>
        <begin position="1"/>
        <end position="10"/>
    </location>
</feature>
<dbReference type="Proteomes" id="UP000297703">
    <property type="component" value="Unassembled WGS sequence"/>
</dbReference>
<feature type="compositionally biased region" description="Pro residues" evidence="1">
    <location>
        <begin position="116"/>
        <end position="126"/>
    </location>
</feature>
<protein>
    <submittedName>
        <fullName evidence="2">Natural resistance-associated macrophage protein 2</fullName>
    </submittedName>
</protein>
<feature type="region of interest" description="Disordered" evidence="1">
    <location>
        <begin position="1"/>
        <end position="37"/>
    </location>
</feature>
<reference evidence="2 3" key="2">
    <citation type="submission" date="2019-04" db="EMBL/GenBank/DDBJ databases">
        <title>The genome sequence of big-headed turtle.</title>
        <authorList>
            <person name="Gong S."/>
        </authorList>
    </citation>
    <scope>NUCLEOTIDE SEQUENCE [LARGE SCALE GENOMIC DNA]</scope>
    <source>
        <strain evidence="2">DO16091913</strain>
        <tissue evidence="2">Muscle</tissue>
    </source>
</reference>
<evidence type="ECO:0000313" key="3">
    <source>
        <dbReference type="Proteomes" id="UP000297703"/>
    </source>
</evidence>
<comment type="caution">
    <text evidence="2">The sequence shown here is derived from an EMBL/GenBank/DDBJ whole genome shotgun (WGS) entry which is preliminary data.</text>
</comment>
<keyword evidence="3" id="KW-1185">Reference proteome</keyword>